<name>A0ABR3RAW5_9PLEO</name>
<feature type="compositionally biased region" description="Polar residues" evidence="1">
    <location>
        <begin position="564"/>
        <end position="590"/>
    </location>
</feature>
<evidence type="ECO:0000313" key="2">
    <source>
        <dbReference type="EMBL" id="KAL1601568.1"/>
    </source>
</evidence>
<feature type="compositionally biased region" description="Basic residues" evidence="1">
    <location>
        <begin position="699"/>
        <end position="711"/>
    </location>
</feature>
<feature type="compositionally biased region" description="Gly residues" evidence="1">
    <location>
        <begin position="679"/>
        <end position="696"/>
    </location>
</feature>
<accession>A0ABR3RAW5</accession>
<feature type="compositionally biased region" description="Low complexity" evidence="1">
    <location>
        <begin position="631"/>
        <end position="640"/>
    </location>
</feature>
<feature type="region of interest" description="Disordered" evidence="1">
    <location>
        <begin position="278"/>
        <end position="304"/>
    </location>
</feature>
<keyword evidence="3" id="KW-1185">Reference proteome</keyword>
<feature type="compositionally biased region" description="Polar residues" evidence="1">
    <location>
        <begin position="647"/>
        <end position="656"/>
    </location>
</feature>
<evidence type="ECO:0000256" key="1">
    <source>
        <dbReference type="SAM" id="MobiDB-lite"/>
    </source>
</evidence>
<proteinExistence type="predicted"/>
<feature type="compositionally biased region" description="Basic and acidic residues" evidence="1">
    <location>
        <begin position="25"/>
        <end position="46"/>
    </location>
</feature>
<feature type="compositionally biased region" description="Polar residues" evidence="1">
    <location>
        <begin position="481"/>
        <end position="493"/>
    </location>
</feature>
<organism evidence="2 3">
    <name type="scientific">Paraconiothyrium brasiliense</name>
    <dbReference type="NCBI Taxonomy" id="300254"/>
    <lineage>
        <taxon>Eukaryota</taxon>
        <taxon>Fungi</taxon>
        <taxon>Dikarya</taxon>
        <taxon>Ascomycota</taxon>
        <taxon>Pezizomycotina</taxon>
        <taxon>Dothideomycetes</taxon>
        <taxon>Pleosporomycetidae</taxon>
        <taxon>Pleosporales</taxon>
        <taxon>Massarineae</taxon>
        <taxon>Didymosphaeriaceae</taxon>
        <taxon>Paraconiothyrium</taxon>
    </lineage>
</organism>
<protein>
    <submittedName>
        <fullName evidence="2">Uncharacterized protein</fullName>
    </submittedName>
</protein>
<feature type="region of interest" description="Disordered" evidence="1">
    <location>
        <begin position="349"/>
        <end position="373"/>
    </location>
</feature>
<reference evidence="2 3" key="1">
    <citation type="submission" date="2024-02" db="EMBL/GenBank/DDBJ databases">
        <title>De novo assembly and annotation of 12 fungi associated with fruit tree decline syndrome in Ontario, Canada.</title>
        <authorList>
            <person name="Sulman M."/>
            <person name="Ellouze W."/>
            <person name="Ilyukhin E."/>
        </authorList>
    </citation>
    <scope>NUCLEOTIDE SEQUENCE [LARGE SCALE GENOMIC DNA]</scope>
    <source>
        <strain evidence="2 3">M42-189</strain>
    </source>
</reference>
<sequence length="711" mass="75638">MPKAMSNVPKKATMSVAPEQSGCQIRDEAENTRNKQEPESRKERSRTPSPPPPRFRFNKSTSRTTWYRHSEDEENYIQLVVEREGFPHGAIIADRIDPHLLFKVAPALQKRLEGRRIYIPPVVCLDEEVIESMVFGLIRCAKEGIPVPAPVEKKPVSMIMMHCVLIFFEMEKEAQDLQQQLWDLFQQVKLTPMDVLWIWDTFSGRVKSEPYTAPFAHEYVQMMAWQILNLDAMGVLDQDIRHFIELEKEPKYFTETMEARFKTHGLGKDLIVPEEPKEVPSAPTMAVADKTKEEENPDDEGWTTVKKPMKTKRADQSISNAKFKPNTATTSKSAPGVKAQAFKSAGLTDVFKSSTPPPTPFGTPASSNPNVGPAASKFNFASASKPIVTESQAALQDTPKAGAKRTNVFAATKGEKQNNTGLNTQKPAVMETGFGFMGVNASKPTAPKAMTMPSTSSGTGVSTSLQPPFGGFGQSAPGVATQATPQSAHTTNAVGFAWGNPGATQSSSSAPSPPWSNMGDPFAPRTTQQPPQQSAGHFGSPAIPNHGAQGPTPMTGFNLFGGASTPNHGTQNTSLGAPSSNTGSNSFGTPASNAPFAGAFGAPPATSSTNIGAFGAPSNNFAPSNGSAQVANNAGFNTNGNFGGQFPHQQPNSSPFGSPFGDPTNTAGAGGNVFDFQGAPGGDGGGARSGAMGGGMVRKIAKPTGARRPRR</sequence>
<dbReference type="EMBL" id="JAKJXO020000008">
    <property type="protein sequence ID" value="KAL1601568.1"/>
    <property type="molecule type" value="Genomic_DNA"/>
</dbReference>
<dbReference type="Proteomes" id="UP001521785">
    <property type="component" value="Unassembled WGS sequence"/>
</dbReference>
<feature type="region of interest" description="Disordered" evidence="1">
    <location>
        <begin position="470"/>
        <end position="590"/>
    </location>
</feature>
<feature type="region of interest" description="Disordered" evidence="1">
    <location>
        <begin position="1"/>
        <end position="63"/>
    </location>
</feature>
<evidence type="ECO:0000313" key="3">
    <source>
        <dbReference type="Proteomes" id="UP001521785"/>
    </source>
</evidence>
<feature type="region of interest" description="Disordered" evidence="1">
    <location>
        <begin position="625"/>
        <end position="711"/>
    </location>
</feature>
<comment type="caution">
    <text evidence="2">The sequence shown here is derived from an EMBL/GenBank/DDBJ whole genome shotgun (WGS) entry which is preliminary data.</text>
</comment>
<feature type="compositionally biased region" description="Polar residues" evidence="1">
    <location>
        <begin position="525"/>
        <end position="535"/>
    </location>
</feature>
<gene>
    <name evidence="2" type="ORF">SLS60_006483</name>
</gene>